<dbReference type="Proteomes" id="UP000679691">
    <property type="component" value="Unassembled WGS sequence"/>
</dbReference>
<dbReference type="EMBL" id="JAGKSB010000003">
    <property type="protein sequence ID" value="MBP3942575.1"/>
    <property type="molecule type" value="Genomic_DNA"/>
</dbReference>
<dbReference type="Gene3D" id="2.50.20.10">
    <property type="entry name" value="Lipoprotein localisation LolA/LolB/LppX"/>
    <property type="match status" value="1"/>
</dbReference>
<protein>
    <submittedName>
        <fullName evidence="1">DUF4292 domain-containing protein</fullName>
    </submittedName>
</protein>
<gene>
    <name evidence="1" type="ORF">J5U18_03180</name>
</gene>
<organism evidence="1 2">
    <name type="scientific">Rhinopithecimicrobium faecis</name>
    <dbReference type="NCBI Taxonomy" id="2820698"/>
    <lineage>
        <taxon>Bacteria</taxon>
        <taxon>Pseudomonadati</taxon>
        <taxon>Bacteroidota</taxon>
        <taxon>Sphingobacteriia</taxon>
        <taxon>Sphingobacteriales</taxon>
        <taxon>Sphingobacteriaceae</taxon>
        <taxon>Rhinopithecimicrobium</taxon>
    </lineage>
</organism>
<dbReference type="AlphaFoldDB" id="A0A8T4H8I3"/>
<dbReference type="Pfam" id="PF14125">
    <property type="entry name" value="DUF4292"/>
    <property type="match status" value="1"/>
</dbReference>
<name>A0A8T4H8I3_9SPHI</name>
<dbReference type="InterPro" id="IPR025634">
    <property type="entry name" value="DUF4292"/>
</dbReference>
<sequence length="291" mass="32319">MWNKKVSWSSKVSKSSKVSWNSKVSRNTCWCLGLMIVMLSSCGTKKSLPKKVENPAEITTPMEPTVGAKATATAIEAFELANLDFRTFSGKAKANLEINDTKKDVTLNIRIAKDYKIWISVTANLGIEVARVLITPDSVQVMNKLYGEYMAKPFSYIHTYASSNLTFANIQDILLGNVSANLLHTDQLQLASSTEATQVIGKKADLTYIYTINSANKAVQLRMSEGARRQTLEVGYGTFISSAGYLFPQLLKLRVLGEKSSMVVDIDYSRVQFDDVIETPFNIPSKYKLIN</sequence>
<comment type="caution">
    <text evidence="1">The sequence shown here is derived from an EMBL/GenBank/DDBJ whole genome shotgun (WGS) entry which is preliminary data.</text>
</comment>
<dbReference type="RefSeq" id="WP_353546059.1">
    <property type="nucleotide sequence ID" value="NZ_JAGKSB010000003.1"/>
</dbReference>
<reference evidence="1" key="1">
    <citation type="submission" date="2021-03" db="EMBL/GenBank/DDBJ databases">
        <authorList>
            <person name="Lu T."/>
            <person name="Wang Q."/>
            <person name="Han X."/>
        </authorList>
    </citation>
    <scope>NUCLEOTIDE SEQUENCE</scope>
    <source>
        <strain evidence="1">WQ 2009</strain>
    </source>
</reference>
<proteinExistence type="predicted"/>
<keyword evidence="2" id="KW-1185">Reference proteome</keyword>
<evidence type="ECO:0000313" key="2">
    <source>
        <dbReference type="Proteomes" id="UP000679691"/>
    </source>
</evidence>
<accession>A0A8T4H8I3</accession>
<evidence type="ECO:0000313" key="1">
    <source>
        <dbReference type="EMBL" id="MBP3942575.1"/>
    </source>
</evidence>